<evidence type="ECO:0000256" key="7">
    <source>
        <dbReference type="ARBA" id="ARBA00022962"/>
    </source>
</evidence>
<accession>A0ABN8W7G2</accession>
<dbReference type="Gene3D" id="3.40.50.300">
    <property type="entry name" value="P-loop containing nucleotide triphosphate hydrolases"/>
    <property type="match status" value="2"/>
</dbReference>
<evidence type="ECO:0000256" key="8">
    <source>
        <dbReference type="HAMAP-Rule" id="MF_00027"/>
    </source>
</evidence>
<evidence type="ECO:0000256" key="1">
    <source>
        <dbReference type="ARBA" id="ARBA00001946"/>
    </source>
</evidence>
<dbReference type="InterPro" id="IPR011698">
    <property type="entry name" value="GATase_3"/>
</dbReference>
<sequence>MTNLNETCRGLIIAGTHSSVGKSSIAMGLMRCFKNRGYPVKPFKVGPDYIDPGHHTRAAGHPSYNLDCWMGGRASMQTLFNATIQPGDRFVIEGVMGMFDGAYATKETGSTAEIAHLLDAPVVLVIDGSMLARSAAAIVKGFVEFDDRVNVLGVIANRVNSPGHAQILKEAIEHHTPTRFLGHLPCREELKMPSRHLGLHLAQEQGADIYDQWAAHLETHLDIPSLLELLPARPGGTTPPPPRWPQPESSIPFSVAIAQDESLHFIYQDTLDLIQHYGGRIQYFSPLRDNALPDGVDWVYLPGGYPELYAGRLSGNIRLLQAIRKFANAGGTVVGECGGLMLLGKTLTDAEGVPHRMAGVFNFSTTLSKKKLTIGYRELNYHPPGQSNTALTLRGHEFHCSSFEENGETPLMSHHNPETDQTHHDGYRFKNAFAFYSHIHWGSSIGWWENLLQRFILKSKTQRDIP</sequence>
<evidence type="ECO:0000313" key="11">
    <source>
        <dbReference type="EMBL" id="CAI2719343.1"/>
    </source>
</evidence>
<dbReference type="SUPFAM" id="SSF52540">
    <property type="entry name" value="P-loop containing nucleoside triphosphate hydrolases"/>
    <property type="match status" value="1"/>
</dbReference>
<dbReference type="Proteomes" id="UP001157733">
    <property type="component" value="Chromosome"/>
</dbReference>
<dbReference type="NCBIfam" id="TIGR00379">
    <property type="entry name" value="cobB"/>
    <property type="match status" value="1"/>
</dbReference>
<dbReference type="CDD" id="cd05388">
    <property type="entry name" value="CobB_N"/>
    <property type="match status" value="1"/>
</dbReference>
<dbReference type="SUPFAM" id="SSF52317">
    <property type="entry name" value="Class I glutamine amidotransferase-like"/>
    <property type="match status" value="1"/>
</dbReference>
<dbReference type="NCBIfam" id="NF002204">
    <property type="entry name" value="PRK01077.1"/>
    <property type="match status" value="1"/>
</dbReference>
<dbReference type="Gene3D" id="3.40.50.880">
    <property type="match status" value="1"/>
</dbReference>
<organism evidence="11 12">
    <name type="scientific">Nitrospina watsonii</name>
    <dbReference type="NCBI Taxonomy" id="1323948"/>
    <lineage>
        <taxon>Bacteria</taxon>
        <taxon>Pseudomonadati</taxon>
        <taxon>Nitrospinota/Tectimicrobiota group</taxon>
        <taxon>Nitrospinota</taxon>
        <taxon>Nitrospinia</taxon>
        <taxon>Nitrospinales</taxon>
        <taxon>Nitrospinaceae</taxon>
        <taxon>Nitrospina</taxon>
    </lineage>
</organism>
<keyword evidence="5 8" id="KW-0067">ATP-binding</keyword>
<evidence type="ECO:0000313" key="12">
    <source>
        <dbReference type="Proteomes" id="UP001157733"/>
    </source>
</evidence>
<dbReference type="InterPro" id="IPR029062">
    <property type="entry name" value="Class_I_gatase-like"/>
</dbReference>
<dbReference type="RefSeq" id="WP_282012179.1">
    <property type="nucleotide sequence ID" value="NZ_OX336137.1"/>
</dbReference>
<protein>
    <recommendedName>
        <fullName evidence="8">Cobyrinate a,c-diamide synthase</fullName>
        <ecNumber evidence="8">6.3.5.11</ecNumber>
    </recommendedName>
    <alternativeName>
        <fullName evidence="8">Cobyrinic acid a,c-diamide synthetase</fullName>
    </alternativeName>
</protein>
<dbReference type="HAMAP" id="MF_00027">
    <property type="entry name" value="CobB_CbiA"/>
    <property type="match status" value="1"/>
</dbReference>
<keyword evidence="2 8" id="KW-0169">Cobalamin biosynthesis</keyword>
<dbReference type="Pfam" id="PF01656">
    <property type="entry name" value="CbiA"/>
    <property type="match status" value="1"/>
</dbReference>
<feature type="active site" description="Nucleophile" evidence="8">
    <location>
        <position position="337"/>
    </location>
</feature>
<dbReference type="Pfam" id="PF07685">
    <property type="entry name" value="GATase_3"/>
    <property type="match status" value="1"/>
</dbReference>
<dbReference type="EC" id="6.3.5.11" evidence="8"/>
<keyword evidence="6 8" id="KW-0460">Magnesium</keyword>
<evidence type="ECO:0000256" key="5">
    <source>
        <dbReference type="ARBA" id="ARBA00022840"/>
    </source>
</evidence>
<dbReference type="InterPro" id="IPR002586">
    <property type="entry name" value="CobQ/CobB/MinD/ParA_Nub-bd_dom"/>
</dbReference>
<evidence type="ECO:0000256" key="3">
    <source>
        <dbReference type="ARBA" id="ARBA00022598"/>
    </source>
</evidence>
<keyword evidence="12" id="KW-1185">Reference proteome</keyword>
<gene>
    <name evidence="8 11" type="primary">cbiA</name>
    <name evidence="11" type="ORF">NSPWAT_2487</name>
</gene>
<dbReference type="PANTHER" id="PTHR43873">
    <property type="entry name" value="COBYRINATE A,C-DIAMIDE SYNTHASE"/>
    <property type="match status" value="1"/>
</dbReference>
<comment type="cofactor">
    <cofactor evidence="1 8">
        <name>Mg(2+)</name>
        <dbReference type="ChEBI" id="CHEBI:18420"/>
    </cofactor>
</comment>
<reference evidence="11 12" key="1">
    <citation type="submission" date="2022-09" db="EMBL/GenBank/DDBJ databases">
        <authorList>
            <person name="Kop L."/>
        </authorList>
    </citation>
    <scope>NUCLEOTIDE SEQUENCE [LARGE SCALE GENOMIC DNA]</scope>
    <source>
        <strain evidence="11 12">347</strain>
    </source>
</reference>
<evidence type="ECO:0000256" key="2">
    <source>
        <dbReference type="ARBA" id="ARBA00022573"/>
    </source>
</evidence>
<keyword evidence="3 8" id="KW-0436">Ligase</keyword>
<proteinExistence type="inferred from homology"/>
<feature type="domain" description="CobB/CobQ-like glutamine amidotransferase" evidence="10">
    <location>
        <begin position="255"/>
        <end position="443"/>
    </location>
</feature>
<comment type="similarity">
    <text evidence="8">Belongs to the CobB/CbiA family.</text>
</comment>
<comment type="catalytic activity">
    <reaction evidence="8">
        <text>cob(II)yrinate + 2 L-glutamine + 2 ATP + 2 H2O = cob(II)yrinate a,c diamide + 2 L-glutamate + 2 ADP + 2 phosphate + 2 H(+)</text>
        <dbReference type="Rhea" id="RHEA:26289"/>
        <dbReference type="ChEBI" id="CHEBI:15377"/>
        <dbReference type="ChEBI" id="CHEBI:15378"/>
        <dbReference type="ChEBI" id="CHEBI:29985"/>
        <dbReference type="ChEBI" id="CHEBI:30616"/>
        <dbReference type="ChEBI" id="CHEBI:43474"/>
        <dbReference type="ChEBI" id="CHEBI:58359"/>
        <dbReference type="ChEBI" id="CHEBI:58537"/>
        <dbReference type="ChEBI" id="CHEBI:58894"/>
        <dbReference type="ChEBI" id="CHEBI:456216"/>
        <dbReference type="EC" id="6.3.5.11"/>
    </reaction>
</comment>
<comment type="domain">
    <text evidence="8">Comprises of two domains. The C-terminal domain contains the binding site for glutamine and catalyzes the hydrolysis of this substrate to glutamate and ammonia. The N-terminal domain is anticipated to bind ATP and cobyrinate and catalyzes the ultimate synthesis of the diamide product. The ammonia produced via the glutaminase domain is probably translocated to the adjacent domain via a molecular tunnel, where it reacts with an activated intermediate.</text>
</comment>
<feature type="domain" description="CobQ/CobB/MinD/ParA nucleotide binding" evidence="9">
    <location>
        <begin position="11"/>
        <end position="197"/>
    </location>
</feature>
<evidence type="ECO:0000256" key="4">
    <source>
        <dbReference type="ARBA" id="ARBA00022741"/>
    </source>
</evidence>
<keyword evidence="7 8" id="KW-0315">Glutamine amidotransferase</keyword>
<dbReference type="GO" id="GO:0042242">
    <property type="term" value="F:cobyrinic acid a,c-diamide synthase activity"/>
    <property type="evidence" value="ECO:0007669"/>
    <property type="project" value="UniProtKB-EC"/>
</dbReference>
<comment type="function">
    <text evidence="8">Catalyzes the ATP-dependent amidation of the two carboxylate groups at positions a and c of cobyrinate, using either L-glutamine or ammonia as the nitrogen source.</text>
</comment>
<name>A0ABN8W7G2_9BACT</name>
<keyword evidence="4 8" id="KW-0547">Nucleotide-binding</keyword>
<dbReference type="InterPro" id="IPR004484">
    <property type="entry name" value="CbiA/CobB_synth"/>
</dbReference>
<dbReference type="EMBL" id="OX336137">
    <property type="protein sequence ID" value="CAI2719343.1"/>
    <property type="molecule type" value="Genomic_DNA"/>
</dbReference>
<comment type="pathway">
    <text evidence="8">Cofactor biosynthesis; adenosylcobalamin biosynthesis; cob(II)yrinate a,c-diamide from sirohydrochlorin (anaerobic route): step 10/10.</text>
</comment>
<comment type="miscellaneous">
    <text evidence="8">The a and c carboxylates of cobyrinate are activated for nucleophilic attack via formation of a phosphorylated intermediate by ATP. CbiA catalyzes first the amidation of the c-carboxylate, and then that of the a-carboxylate.</text>
</comment>
<feature type="site" description="Increases nucleophilicity of active site Cys" evidence="8">
    <location>
        <position position="438"/>
    </location>
</feature>
<evidence type="ECO:0000259" key="10">
    <source>
        <dbReference type="Pfam" id="PF07685"/>
    </source>
</evidence>
<dbReference type="PANTHER" id="PTHR43873:SF1">
    <property type="entry name" value="COBYRINATE A,C-DIAMIDE SYNTHASE"/>
    <property type="match status" value="1"/>
</dbReference>
<dbReference type="InterPro" id="IPR027417">
    <property type="entry name" value="P-loop_NTPase"/>
</dbReference>
<dbReference type="CDD" id="cd03130">
    <property type="entry name" value="GATase1_CobB"/>
    <property type="match status" value="1"/>
</dbReference>
<dbReference type="PROSITE" id="PS51274">
    <property type="entry name" value="GATASE_COBBQ"/>
    <property type="match status" value="1"/>
</dbReference>
<evidence type="ECO:0000259" key="9">
    <source>
        <dbReference type="Pfam" id="PF01656"/>
    </source>
</evidence>
<evidence type="ECO:0000256" key="6">
    <source>
        <dbReference type="ARBA" id="ARBA00022842"/>
    </source>
</evidence>